<dbReference type="GeneID" id="25393939"/>
<evidence type="ECO:0000256" key="4">
    <source>
        <dbReference type="PROSITE-ProRule" id="PRU00335"/>
    </source>
</evidence>
<dbReference type="GO" id="GO:0003677">
    <property type="term" value="F:DNA binding"/>
    <property type="evidence" value="ECO:0007669"/>
    <property type="project" value="UniProtKB-UniRule"/>
</dbReference>
<dbReference type="AlphaFoldDB" id="A7I909"/>
<evidence type="ECO:0000313" key="7">
    <source>
        <dbReference type="Proteomes" id="UP000002408"/>
    </source>
</evidence>
<dbReference type="SUPFAM" id="SSF46689">
    <property type="entry name" value="Homeodomain-like"/>
    <property type="match status" value="1"/>
</dbReference>
<dbReference type="Proteomes" id="UP000002408">
    <property type="component" value="Chromosome"/>
</dbReference>
<keyword evidence="3" id="KW-0804">Transcription</keyword>
<dbReference type="PRINTS" id="PR00455">
    <property type="entry name" value="HTHTETR"/>
</dbReference>
<keyword evidence="7" id="KW-1185">Reference proteome</keyword>
<feature type="domain" description="HTH tetR-type" evidence="5">
    <location>
        <begin position="10"/>
        <end position="70"/>
    </location>
</feature>
<evidence type="ECO:0000259" key="5">
    <source>
        <dbReference type="PROSITE" id="PS50977"/>
    </source>
</evidence>
<proteinExistence type="predicted"/>
<dbReference type="PROSITE" id="PS50977">
    <property type="entry name" value="HTH_TETR_2"/>
    <property type="match status" value="1"/>
</dbReference>
<gene>
    <name evidence="6" type="ordered locus">Mboo_1703</name>
</gene>
<evidence type="ECO:0000313" key="6">
    <source>
        <dbReference type="EMBL" id="ABS56220.1"/>
    </source>
</evidence>
<protein>
    <submittedName>
        <fullName evidence="6">Transcriptional regulator, TetR family</fullName>
    </submittedName>
</protein>
<accession>A7I909</accession>
<dbReference type="STRING" id="456442.Mboo_1703"/>
<evidence type="ECO:0000256" key="2">
    <source>
        <dbReference type="ARBA" id="ARBA00023125"/>
    </source>
</evidence>
<dbReference type="OrthoDB" id="135877at2157"/>
<dbReference type="RefSeq" id="WP_012107266.1">
    <property type="nucleotide sequence ID" value="NC_009712.1"/>
</dbReference>
<keyword evidence="1" id="KW-0805">Transcription regulation</keyword>
<evidence type="ECO:0000256" key="3">
    <source>
        <dbReference type="ARBA" id="ARBA00023163"/>
    </source>
</evidence>
<dbReference type="PANTHER" id="PTHR47506:SF1">
    <property type="entry name" value="HTH-TYPE TRANSCRIPTIONAL REGULATOR YJDC"/>
    <property type="match status" value="1"/>
</dbReference>
<dbReference type="SUPFAM" id="SSF48498">
    <property type="entry name" value="Tetracyclin repressor-like, C-terminal domain"/>
    <property type="match status" value="1"/>
</dbReference>
<dbReference type="eggNOG" id="arCOG02643">
    <property type="taxonomic scope" value="Archaea"/>
</dbReference>
<dbReference type="PANTHER" id="PTHR47506">
    <property type="entry name" value="TRANSCRIPTIONAL REGULATORY PROTEIN"/>
    <property type="match status" value="1"/>
</dbReference>
<dbReference type="InterPro" id="IPR036271">
    <property type="entry name" value="Tet_transcr_reg_TetR-rel_C_sf"/>
</dbReference>
<reference evidence="7" key="1">
    <citation type="journal article" date="2015" name="Microbiology">
        <title>Genome of Methanoregula boonei 6A8 reveals adaptations to oligotrophic peatland environments.</title>
        <authorList>
            <person name="Braeuer S."/>
            <person name="Cadillo-Quiroz H."/>
            <person name="Kyrpides N."/>
            <person name="Woyke T."/>
            <person name="Goodwin L."/>
            <person name="Detter C."/>
            <person name="Podell S."/>
            <person name="Yavitt J.B."/>
            <person name="Zinder S.H."/>
        </authorList>
    </citation>
    <scope>NUCLEOTIDE SEQUENCE [LARGE SCALE GENOMIC DNA]</scope>
    <source>
        <strain evidence="7">DSM 21154 / JCM 14090 / 6A8</strain>
    </source>
</reference>
<dbReference type="EMBL" id="CP000780">
    <property type="protein sequence ID" value="ABS56220.1"/>
    <property type="molecule type" value="Genomic_DNA"/>
</dbReference>
<dbReference type="KEGG" id="mbn:Mboo_1703"/>
<dbReference type="Gene3D" id="1.10.357.10">
    <property type="entry name" value="Tetracycline Repressor, domain 2"/>
    <property type="match status" value="1"/>
</dbReference>
<dbReference type="HOGENOM" id="CLU_069356_15_12_2"/>
<evidence type="ECO:0000256" key="1">
    <source>
        <dbReference type="ARBA" id="ARBA00023015"/>
    </source>
</evidence>
<name>A7I909_METB6</name>
<organism evidence="6 7">
    <name type="scientific">Methanoregula boonei (strain DSM 21154 / JCM 14090 / 6A8)</name>
    <dbReference type="NCBI Taxonomy" id="456442"/>
    <lineage>
        <taxon>Archaea</taxon>
        <taxon>Methanobacteriati</taxon>
        <taxon>Methanobacteriota</taxon>
        <taxon>Stenosarchaea group</taxon>
        <taxon>Methanomicrobia</taxon>
        <taxon>Methanomicrobiales</taxon>
        <taxon>Methanoregulaceae</taxon>
        <taxon>Methanoregula</taxon>
    </lineage>
</organism>
<feature type="DNA-binding region" description="H-T-H motif" evidence="4">
    <location>
        <begin position="33"/>
        <end position="52"/>
    </location>
</feature>
<keyword evidence="2 4" id="KW-0238">DNA-binding</keyword>
<dbReference type="InterPro" id="IPR009057">
    <property type="entry name" value="Homeodomain-like_sf"/>
</dbReference>
<sequence>MPRINTEYRDEAKKKIIAAAMEIAATEGWHAVTLESIAQKIGVTKGAFYSYFESSNALTQEVIVTIIKDHQGQQVSAFARTTDINTALDHAANVLFIKPRRYIPLYIQTIVTCMPQEPEFRKEIFSLIDESVTRFAEALLPFQESGQIAKDVDLASAVRGIYAMNLGLDIMMYVLGGGDPETAKETWIAHTKEILHITT</sequence>
<dbReference type="Pfam" id="PF00440">
    <property type="entry name" value="TetR_N"/>
    <property type="match status" value="1"/>
</dbReference>
<dbReference type="InterPro" id="IPR001647">
    <property type="entry name" value="HTH_TetR"/>
</dbReference>